<dbReference type="GO" id="GO:0003677">
    <property type="term" value="F:DNA binding"/>
    <property type="evidence" value="ECO:0007669"/>
    <property type="project" value="UniProtKB-KW"/>
</dbReference>
<keyword evidence="9" id="KW-0238">DNA-binding</keyword>
<organism evidence="15 16">
    <name type="scientific">Scleropages formosus</name>
    <name type="common">Asian bonytongue</name>
    <name type="synonym">Osteoglossum formosum</name>
    <dbReference type="NCBI Taxonomy" id="113540"/>
    <lineage>
        <taxon>Eukaryota</taxon>
        <taxon>Metazoa</taxon>
        <taxon>Chordata</taxon>
        <taxon>Craniata</taxon>
        <taxon>Vertebrata</taxon>
        <taxon>Euteleostomi</taxon>
        <taxon>Actinopterygii</taxon>
        <taxon>Neopterygii</taxon>
        <taxon>Teleostei</taxon>
        <taxon>Osteoglossocephala</taxon>
        <taxon>Osteoglossomorpha</taxon>
        <taxon>Osteoglossiformes</taxon>
        <taxon>Osteoglossidae</taxon>
        <taxon>Scleropages</taxon>
    </lineage>
</organism>
<dbReference type="PROSITE" id="PS00028">
    <property type="entry name" value="ZINC_FINGER_C2H2_1"/>
    <property type="match status" value="12"/>
</dbReference>
<keyword evidence="6 12" id="KW-0863">Zinc-finger</keyword>
<evidence type="ECO:0000256" key="3">
    <source>
        <dbReference type="ARBA" id="ARBA00022553"/>
    </source>
</evidence>
<dbReference type="OrthoDB" id="427030at2759"/>
<dbReference type="Gene3D" id="3.30.160.60">
    <property type="entry name" value="Classic Zinc Finger"/>
    <property type="match status" value="4"/>
</dbReference>
<keyword evidence="5" id="KW-0677">Repeat</keyword>
<dbReference type="SUPFAM" id="SSF57667">
    <property type="entry name" value="beta-beta-alpha zinc fingers"/>
    <property type="match status" value="3"/>
</dbReference>
<dbReference type="SMART" id="SM00355">
    <property type="entry name" value="ZnF_C2H2"/>
    <property type="match status" value="16"/>
</dbReference>
<protein>
    <submittedName>
        <fullName evidence="15">Zinc finger protein 292b</fullName>
    </submittedName>
</protein>
<dbReference type="Ensembl" id="ENSSFOT00015035007.2">
    <property type="protein sequence ID" value="ENSSFOP00015034627.2"/>
    <property type="gene ID" value="ENSSFOG00015022066.2"/>
</dbReference>
<keyword evidence="8" id="KW-0805">Transcription regulation</keyword>
<keyword evidence="16" id="KW-1185">Reference proteome</keyword>
<comment type="similarity">
    <text evidence="2">Belongs to the krueppel C2H2-type zinc-finger protein family.</text>
</comment>
<feature type="compositionally biased region" description="Basic and acidic residues" evidence="13">
    <location>
        <begin position="2261"/>
        <end position="2277"/>
    </location>
</feature>
<dbReference type="PANTHER" id="PTHR15507:SF14">
    <property type="entry name" value="ZINC FINGER PROTEIN 292"/>
    <property type="match status" value="1"/>
</dbReference>
<feature type="region of interest" description="Disordered" evidence="13">
    <location>
        <begin position="1839"/>
        <end position="1858"/>
    </location>
</feature>
<feature type="compositionally biased region" description="Polar residues" evidence="13">
    <location>
        <begin position="851"/>
        <end position="872"/>
    </location>
</feature>
<feature type="domain" description="C2H2-type" evidence="14">
    <location>
        <begin position="2294"/>
        <end position="2324"/>
    </location>
</feature>
<dbReference type="InterPro" id="IPR036236">
    <property type="entry name" value="Znf_C2H2_sf"/>
</dbReference>
<feature type="region of interest" description="Disordered" evidence="13">
    <location>
        <begin position="2497"/>
        <end position="2530"/>
    </location>
</feature>
<feature type="compositionally biased region" description="Polar residues" evidence="13">
    <location>
        <begin position="1839"/>
        <end position="1851"/>
    </location>
</feature>
<gene>
    <name evidence="15" type="primary">ZNF292</name>
    <name evidence="15" type="synonym">znf292b</name>
</gene>
<proteinExistence type="inferred from homology"/>
<evidence type="ECO:0000313" key="15">
    <source>
        <dbReference type="Ensembl" id="ENSSFOP00015034627.2"/>
    </source>
</evidence>
<feature type="domain" description="C2H2-type" evidence="14">
    <location>
        <begin position="677"/>
        <end position="706"/>
    </location>
</feature>
<keyword evidence="3" id="KW-0597">Phosphoprotein</keyword>
<feature type="region of interest" description="Disordered" evidence="13">
    <location>
        <begin position="2204"/>
        <end position="2284"/>
    </location>
</feature>
<dbReference type="InterPro" id="IPR052251">
    <property type="entry name" value="GH-ZnFinger_Regulators"/>
</dbReference>
<evidence type="ECO:0000256" key="13">
    <source>
        <dbReference type="SAM" id="MobiDB-lite"/>
    </source>
</evidence>
<feature type="region of interest" description="Disordered" evidence="13">
    <location>
        <begin position="834"/>
        <end position="893"/>
    </location>
</feature>
<evidence type="ECO:0000256" key="11">
    <source>
        <dbReference type="ARBA" id="ARBA00023242"/>
    </source>
</evidence>
<evidence type="ECO:0000256" key="12">
    <source>
        <dbReference type="PROSITE-ProRule" id="PRU00042"/>
    </source>
</evidence>
<feature type="region of interest" description="Disordered" evidence="13">
    <location>
        <begin position="2325"/>
        <end position="2344"/>
    </location>
</feature>
<dbReference type="GO" id="GO:0000981">
    <property type="term" value="F:DNA-binding transcription factor activity, RNA polymerase II-specific"/>
    <property type="evidence" value="ECO:0007669"/>
    <property type="project" value="TreeGrafter"/>
</dbReference>
<reference evidence="15 16" key="1">
    <citation type="submission" date="2019-04" db="EMBL/GenBank/DDBJ databases">
        <authorList>
            <consortium name="Wellcome Sanger Institute Data Sharing"/>
        </authorList>
    </citation>
    <scope>NUCLEOTIDE SEQUENCE [LARGE SCALE GENOMIC DNA]</scope>
</reference>
<dbReference type="InterPro" id="IPR013087">
    <property type="entry name" value="Znf_C2H2_type"/>
</dbReference>
<evidence type="ECO:0000256" key="9">
    <source>
        <dbReference type="ARBA" id="ARBA00023125"/>
    </source>
</evidence>
<evidence type="ECO:0000256" key="8">
    <source>
        <dbReference type="ARBA" id="ARBA00023015"/>
    </source>
</evidence>
<sequence>MADDEAERDGGARSATAAEVAALRERLRELGATVTTGAQAAEAGSVAESPEQAASRYCERFCQTLVDYSSRWKIEEDPQPLVEVYTAALLSYATTAPHLSSQCEEVNLVLERLTLSCVELLLSLPKEVPTAVWETVQSSVQAAQSLLQQKGVSQLRMLSMVAQESGPWANATLHSILSKETPDTGRVHEFLSTEGPVLLEMRIKHLIKDNQVEKAALLARACAEHPELGREGRFQQTYLVCLCAVVPRELLMQELSKVDCRDALEMICNVESEGDEKGAFSLCSGFLTRQLLSGDMYCAWELTLFWSKLLKRLESSAQVFLDKCRQMSLLSKTVYHILFFIKVVQSEFEDVGLPVCIEMCIRALKMETEESGNTKATICKTVSCLLPSDLEVKRACQLTEFLLEPTVDSYYAVETLYNEPDQKLEEESLPVPNSLRCELLLVFKTHWPFDPEFWDWKTLKRHCLALMGEEASIVSSIDELNDSEIQDGLDDDETAKGHEFRDQIESFWDTTNELNEITDERRKKREIKKLREKGFISARFRNWQAYMQYCVLCDKEFLGHRIVRHAQTHVKDGMYSCPICAESFDSKEVLVPHVASHVKQSCKERLAAMKTSKKLANASKITVADSALQKDRLIERPIWKSKNVLNDVDLSQSNNADASALAKDEISAIRAEYTDEYSCPVANCRKGFKYFRNLIAHVKAHKNNEEAKRFLEMQSKKVVCQYCRRQFVSVVHLNDHLQVHCGVKPYICIQLNCKASFLSNTELLVHRKEHTVFKAKCMFPNCGRVFHEAYMLYDHEAQHYKTFTCREPSCGKVFHSQSQLDLHQEDHLAKEEPLTAEDHTPPVDNVDLPPQSLNGQPNNFAPKQEPSHSTPTDQEEVCEEGPQQNEPNMAANMHLCPPVPVKVKHSVESMLNPAPGPGPGQVSECSALDPNQQQFSAPRPDTSVIRSPVTACLSNPNQPRLADTSVQHDAGNMVSQDQSLLPVTYQSVLQDSNLSSQLDILQDPTQSLPLHNQGSNQSDASCVKVEGHVDNRGPVPAHHLDLFPNHNVPPSEQTPQCLSIVTPGVHPSAASTAPPQTVSLPVYGSVTSNTVSPPVSLRNPVPPEGEKERHNCAFETCTRNYSSYRSVTKHMKAAHPEFYVQWKLAKKNNRILKPIIRTVSTGGNINSVMPSQDRRVSSIPVPVVQMQMQSTSSQSVPYSTVCPNPAVTSTSLSQSEACTNRANPNQIENILNPILLSQLGNSQNQPGTVQSHIEPSGSWSSQPGNHADHEVVCPSHVMSSNLHPLPTQSYPSQINASGTGLQPTETSQPAIQTAHPDTENLFLQSPVDNSSRQGENMGKDLHPHCVSSFATSVNSAPPAQMNNANCGLSHTSPMPSNTEGLDNPLLTSALESLPHSHMPSYLDSLKDPVLPNHLENSSPVYQPHTQNSSFSGFNPPERMIDAQMQNNVRPGFPTQDNSAMQPAVESGQPENRNILTANGNTLTVKRTKRNKRAKWPAIIKDGKFICCRCFREFTSPKSLGGHLSKRSHCKPFDETELSAELPTSFLDLLNSPHVLNAPQNAMASNFNPSATFKDQPSQPLDRGSLDSRFFPNVTFPQANGSTYSSADDQNGAVLKEVMDSPAIQNLFESSGIPQQTFQNPSGSCPSDGRLPESTVIQHTGNVTVKTENQPQRIDLVKHDTSSAFGSNDFSDPISQMLAENNSSVSLSSLPTDHLNQVLRAETLMKMRDMKGNGDPQPGALSNDGLLEAMASLAQNLMTNPLLQITSSEPCQQTVMPTSPQDDAHKEKLEKDVKKKLREQILAGDLLRRASLSQTATVDVMSSSRNSTVLNGQTGIQQTVESQQSLESSRTVQLPPGNKMNSGMVVVPTSENESSAVGHKHPGVIPSEPVEGAVPGITMTNDTDTGPAVLSGAEDETVVEIQRALQRLDLDKEVYENTQVVKNCSPVTTLSNPIVNNDLVKPNIIITQEENLVKPFVCHNEGCNYRAMTKDALFKHLSKQHNYTGEMINEIKKNHGKFAPFRCQMCSKTFTRNSNLRAHCQTVHSFSQDDMVKFKLARNFNKKVDLESNNGQVGVDRSVQNSTLPHCGRPNVNITKQHMCTDGGQERLDASLTQNVLHMQEKPSQEYHSRTFEEKTALSAAAQDSRQNNICSLGPQVQPVPQIPTGEQAPQGMVINGPPIERHASMMGTLAAEQRLNVFHATVPSMPGQQLSRPPAGRVLPDGVSSSGQVAPGPPQRDPPQGLGVFSQEMGPQSIKPKVAKPKAETPKKIKEKKERKPALKNGEVDNTFSPYRPYRCVHHGCVAAFTIQHNLILHYKAVHQSHLPKFEGNDDEQDEPREDVKVEQESEDVQVNEFRCQVKDCSRIFQEVTGLLQHYLQLHKFTLDKAGTLINSINLGRFQCDQPECDIFFTAFWKYIAHIEEDHKEAKFSKVEAIDGLFRCEVEGCDRGYATRSNLLRHTMKKHQDLYKIQLMTQRKNQDREKFGAKKPLIETVQTGDGKENMQNNKKMTQKGIEKKKNDDVKNNHWTKYGKPSLKSKEEASVMCTKKFPLQYPCMIKGCETVVSSERNIMKHYIRHGLAERYLEQQRSYFIFCKKLSRSKCKYWSSRGRAKFVDSSTETSENEDAVDTGTEASETESAKPTSRKDEIPEDAEMSDAKQSTDDSSDTKSVASATIKRRRGRPRKEDCEERLTRSKAMERLRTRSSTVSCVGNGSDSANSSSGTGPANEEQHDQTITLSSFKPMGFEVSFLKFLEESTQSPTKRKAIEELTSEIPLKRERTIQLKTATVLCKRSDVYVRPKAEQNCIDFRNPQKLTSLKNVKIVVDNAFSHVADLLLKQLQEMRPLVILQK</sequence>
<feature type="domain" description="C2H2-type" evidence="14">
    <location>
        <begin position="718"/>
        <end position="745"/>
    </location>
</feature>
<reference evidence="15" key="3">
    <citation type="submission" date="2025-09" db="UniProtKB">
        <authorList>
            <consortium name="Ensembl"/>
        </authorList>
    </citation>
    <scope>IDENTIFICATION</scope>
</reference>
<feature type="compositionally biased region" description="Basic and acidic residues" evidence="13">
    <location>
        <begin position="2512"/>
        <end position="2523"/>
    </location>
</feature>
<dbReference type="InterPro" id="IPR058902">
    <property type="entry name" value="zf_C2H2_ZNF292/Rlf"/>
</dbReference>
<dbReference type="PROSITE" id="PS50157">
    <property type="entry name" value="ZINC_FINGER_C2H2_2"/>
    <property type="match status" value="9"/>
</dbReference>
<feature type="domain" description="C2H2-type" evidence="14">
    <location>
        <begin position="746"/>
        <end position="775"/>
    </location>
</feature>
<dbReference type="Pfam" id="PF25420">
    <property type="entry name" value="zf-C2H2_ZN292"/>
    <property type="match status" value="1"/>
</dbReference>
<dbReference type="Pfam" id="PF00096">
    <property type="entry name" value="zf-C2H2"/>
    <property type="match status" value="1"/>
</dbReference>
<evidence type="ECO:0000256" key="5">
    <source>
        <dbReference type="ARBA" id="ARBA00022737"/>
    </source>
</evidence>
<evidence type="ECO:0000313" key="16">
    <source>
        <dbReference type="Proteomes" id="UP000694397"/>
    </source>
</evidence>
<accession>A0A8C9SKD1</accession>
<feature type="domain" description="C2H2-type" evidence="14">
    <location>
        <begin position="2438"/>
        <end position="2468"/>
    </location>
</feature>
<feature type="compositionally biased region" description="Basic and acidic residues" evidence="13">
    <location>
        <begin position="2682"/>
        <end position="2700"/>
    </location>
</feature>
<evidence type="ECO:0000256" key="6">
    <source>
        <dbReference type="ARBA" id="ARBA00022771"/>
    </source>
</evidence>
<evidence type="ECO:0000256" key="1">
    <source>
        <dbReference type="ARBA" id="ARBA00004123"/>
    </source>
</evidence>
<dbReference type="GO" id="GO:0005634">
    <property type="term" value="C:nucleus"/>
    <property type="evidence" value="ECO:0007669"/>
    <property type="project" value="UniProtKB-SubCell"/>
</dbReference>
<feature type="domain" description="C2H2-type" evidence="14">
    <location>
        <begin position="575"/>
        <end position="602"/>
    </location>
</feature>
<dbReference type="Pfam" id="PF26218">
    <property type="entry name" value="zf_C2H2_ZNF292"/>
    <property type="match status" value="2"/>
</dbReference>
<feature type="region of interest" description="Disordered" evidence="13">
    <location>
        <begin position="2612"/>
        <end position="2731"/>
    </location>
</feature>
<evidence type="ECO:0000256" key="7">
    <source>
        <dbReference type="ARBA" id="ARBA00022833"/>
    </source>
</evidence>
<keyword evidence="4" id="KW-0479">Metal-binding</keyword>
<evidence type="ECO:0000259" key="14">
    <source>
        <dbReference type="PROSITE" id="PS50157"/>
    </source>
</evidence>
<dbReference type="PANTHER" id="PTHR15507">
    <property type="entry name" value="ZINC FINGER PROTEIN RLF"/>
    <property type="match status" value="1"/>
</dbReference>
<evidence type="ECO:0000256" key="4">
    <source>
        <dbReference type="ARBA" id="ARBA00022723"/>
    </source>
</evidence>
<keyword evidence="7" id="KW-0862">Zinc</keyword>
<reference evidence="15" key="2">
    <citation type="submission" date="2025-08" db="UniProtKB">
        <authorList>
            <consortium name="Ensembl"/>
        </authorList>
    </citation>
    <scope>IDENTIFICATION</scope>
</reference>
<comment type="subcellular location">
    <subcellularLocation>
        <location evidence="1">Nucleus</location>
    </subcellularLocation>
</comment>
<dbReference type="GO" id="GO:0008270">
    <property type="term" value="F:zinc ion binding"/>
    <property type="evidence" value="ECO:0007669"/>
    <property type="project" value="UniProtKB-KW"/>
</dbReference>
<name>A0A8C9SKD1_SCLFO</name>
<keyword evidence="11" id="KW-0539">Nucleus</keyword>
<dbReference type="Pfam" id="PF25580">
    <property type="entry name" value="TPR_Rlf"/>
    <property type="match status" value="1"/>
</dbReference>
<feature type="compositionally biased region" description="Polar residues" evidence="13">
    <location>
        <begin position="1242"/>
        <end position="1264"/>
    </location>
</feature>
<evidence type="ECO:0000256" key="10">
    <source>
        <dbReference type="ARBA" id="ARBA00023163"/>
    </source>
</evidence>
<evidence type="ECO:0000256" key="2">
    <source>
        <dbReference type="ARBA" id="ARBA00006991"/>
    </source>
</evidence>
<dbReference type="GeneTree" id="ENSGT00950000183034"/>
<feature type="domain" description="C2H2-type" evidence="14">
    <location>
        <begin position="803"/>
        <end position="832"/>
    </location>
</feature>
<feature type="compositionally biased region" description="Low complexity" evidence="13">
    <location>
        <begin position="2710"/>
        <end position="2723"/>
    </location>
</feature>
<keyword evidence="10" id="KW-0804">Transcription</keyword>
<feature type="domain" description="C2H2-type" evidence="14">
    <location>
        <begin position="2354"/>
        <end position="2379"/>
    </location>
</feature>
<dbReference type="Proteomes" id="UP000694397">
    <property type="component" value="Chromosome 1"/>
</dbReference>
<dbReference type="InterPro" id="IPR057986">
    <property type="entry name" value="TPR_Rlf/292/654"/>
</dbReference>
<feature type="region of interest" description="Disordered" evidence="13">
    <location>
        <begin position="1242"/>
        <end position="1266"/>
    </location>
</feature>
<feature type="domain" description="C2H2-type" evidence="14">
    <location>
        <begin position="2020"/>
        <end position="2048"/>
    </location>
</feature>